<dbReference type="InterPro" id="IPR013324">
    <property type="entry name" value="RNA_pol_sigma_r3/r4-like"/>
</dbReference>
<dbReference type="InterPro" id="IPR013249">
    <property type="entry name" value="RNA_pol_sigma70_r4_t2"/>
</dbReference>
<gene>
    <name evidence="8" type="ORF">ACFQPB_02075</name>
</gene>
<comment type="caution">
    <text evidence="8">The sequence shown here is derived from an EMBL/GenBank/DDBJ whole genome shotgun (WGS) entry which is preliminary data.</text>
</comment>
<dbReference type="InterPro" id="IPR039425">
    <property type="entry name" value="RNA_pol_sigma-70-like"/>
</dbReference>
<keyword evidence="3" id="KW-0731">Sigma factor</keyword>
<evidence type="ECO:0000259" key="6">
    <source>
        <dbReference type="Pfam" id="PF04542"/>
    </source>
</evidence>
<evidence type="ECO:0000313" key="8">
    <source>
        <dbReference type="EMBL" id="MFC7407643.1"/>
    </source>
</evidence>
<keyword evidence="5" id="KW-0804">Transcription</keyword>
<evidence type="ECO:0000256" key="2">
    <source>
        <dbReference type="ARBA" id="ARBA00023015"/>
    </source>
</evidence>
<dbReference type="Pfam" id="PF08281">
    <property type="entry name" value="Sigma70_r4_2"/>
    <property type="match status" value="1"/>
</dbReference>
<dbReference type="SUPFAM" id="SSF88946">
    <property type="entry name" value="Sigma2 domain of RNA polymerase sigma factors"/>
    <property type="match status" value="1"/>
</dbReference>
<dbReference type="Gene3D" id="1.10.10.10">
    <property type="entry name" value="Winged helix-like DNA-binding domain superfamily/Winged helix DNA-binding domain"/>
    <property type="match status" value="1"/>
</dbReference>
<dbReference type="NCBIfam" id="NF009188">
    <property type="entry name" value="PRK12536.1"/>
    <property type="match status" value="1"/>
</dbReference>
<protein>
    <submittedName>
        <fullName evidence="8">Sigma-70 family RNA polymerase sigma factor</fullName>
    </submittedName>
</protein>
<dbReference type="InterPro" id="IPR007627">
    <property type="entry name" value="RNA_pol_sigma70_r2"/>
</dbReference>
<evidence type="ECO:0000256" key="5">
    <source>
        <dbReference type="ARBA" id="ARBA00023163"/>
    </source>
</evidence>
<dbReference type="NCBIfam" id="NF009191">
    <property type="entry name" value="PRK12539.1"/>
    <property type="match status" value="1"/>
</dbReference>
<dbReference type="Gene3D" id="1.10.1740.10">
    <property type="match status" value="1"/>
</dbReference>
<dbReference type="EMBL" id="JBHTCA010000001">
    <property type="protein sequence ID" value="MFC7407643.1"/>
    <property type="molecule type" value="Genomic_DNA"/>
</dbReference>
<feature type="domain" description="RNA polymerase sigma-70 region 2" evidence="6">
    <location>
        <begin position="34"/>
        <end position="100"/>
    </location>
</feature>
<keyword evidence="4" id="KW-0238">DNA-binding</keyword>
<dbReference type="SUPFAM" id="SSF88659">
    <property type="entry name" value="Sigma3 and sigma4 domains of RNA polymerase sigma factors"/>
    <property type="match status" value="1"/>
</dbReference>
<evidence type="ECO:0000256" key="1">
    <source>
        <dbReference type="ARBA" id="ARBA00010641"/>
    </source>
</evidence>
<dbReference type="InterPro" id="IPR014284">
    <property type="entry name" value="RNA_pol_sigma-70_dom"/>
</dbReference>
<evidence type="ECO:0000259" key="7">
    <source>
        <dbReference type="Pfam" id="PF08281"/>
    </source>
</evidence>
<dbReference type="PANTHER" id="PTHR43133">
    <property type="entry name" value="RNA POLYMERASE ECF-TYPE SIGMA FACTO"/>
    <property type="match status" value="1"/>
</dbReference>
<proteinExistence type="inferred from homology"/>
<evidence type="ECO:0000313" key="9">
    <source>
        <dbReference type="Proteomes" id="UP001596501"/>
    </source>
</evidence>
<organism evidence="8 9">
    <name type="scientific">Hydrogenophaga atypica</name>
    <dbReference type="NCBI Taxonomy" id="249409"/>
    <lineage>
        <taxon>Bacteria</taxon>
        <taxon>Pseudomonadati</taxon>
        <taxon>Pseudomonadota</taxon>
        <taxon>Betaproteobacteria</taxon>
        <taxon>Burkholderiales</taxon>
        <taxon>Comamonadaceae</taxon>
        <taxon>Hydrogenophaga</taxon>
    </lineage>
</organism>
<name>A0ABW2QDV3_9BURK</name>
<feature type="domain" description="RNA polymerase sigma factor 70 region 4 type 2" evidence="7">
    <location>
        <begin position="131"/>
        <end position="183"/>
    </location>
</feature>
<dbReference type="NCBIfam" id="TIGR02937">
    <property type="entry name" value="sigma70-ECF"/>
    <property type="match status" value="1"/>
</dbReference>
<evidence type="ECO:0000256" key="4">
    <source>
        <dbReference type="ARBA" id="ARBA00023125"/>
    </source>
</evidence>
<comment type="similarity">
    <text evidence="1">Belongs to the sigma-70 factor family. ECF subfamily.</text>
</comment>
<dbReference type="PANTHER" id="PTHR43133:SF58">
    <property type="entry name" value="ECF RNA POLYMERASE SIGMA FACTOR SIGD"/>
    <property type="match status" value="1"/>
</dbReference>
<keyword evidence="9" id="KW-1185">Reference proteome</keyword>
<dbReference type="Proteomes" id="UP001596501">
    <property type="component" value="Unassembled WGS sequence"/>
</dbReference>
<accession>A0ABW2QDV3</accession>
<reference evidence="9" key="1">
    <citation type="journal article" date="2019" name="Int. J. Syst. Evol. Microbiol.">
        <title>The Global Catalogue of Microorganisms (GCM) 10K type strain sequencing project: providing services to taxonomists for standard genome sequencing and annotation.</title>
        <authorList>
            <consortium name="The Broad Institute Genomics Platform"/>
            <consortium name="The Broad Institute Genome Sequencing Center for Infectious Disease"/>
            <person name="Wu L."/>
            <person name="Ma J."/>
        </authorList>
    </citation>
    <scope>NUCLEOTIDE SEQUENCE [LARGE SCALE GENOMIC DNA]</scope>
    <source>
        <strain evidence="9">CGMCC 1.12371</strain>
    </source>
</reference>
<evidence type="ECO:0000256" key="3">
    <source>
        <dbReference type="ARBA" id="ARBA00023082"/>
    </source>
</evidence>
<keyword evidence="2" id="KW-0805">Transcription regulation</keyword>
<dbReference type="InterPro" id="IPR036388">
    <property type="entry name" value="WH-like_DNA-bd_sf"/>
</dbReference>
<sequence>MTRTEQASAMEQELRGLLLAGLDGDASAYRVFLQRLSTLLRGYFRRRLQRLPDEVEDLVQDTLMAVHTQRHTYRPSEPLTAWVHALARYKLVDLWRRRARHEALNDPLDDPDNDAADWLVAPVDEEADSKRDIGRLLEALPDHQRLPIHHTKIEGLSVAETARLTGMSESAVKVGVHRGIKALARLWKEAT</sequence>
<dbReference type="RefSeq" id="WP_382202058.1">
    <property type="nucleotide sequence ID" value="NZ_JBHTCA010000001.1"/>
</dbReference>
<dbReference type="Pfam" id="PF04542">
    <property type="entry name" value="Sigma70_r2"/>
    <property type="match status" value="1"/>
</dbReference>
<dbReference type="InterPro" id="IPR013325">
    <property type="entry name" value="RNA_pol_sigma_r2"/>
</dbReference>